<name>X1B9M3_9ZZZZ</name>
<comment type="caution">
    <text evidence="3">The sequence shown here is derived from an EMBL/GenBank/DDBJ whole genome shotgun (WGS) entry which is preliminary data.</text>
</comment>
<feature type="domain" description="DUF7347" evidence="2">
    <location>
        <begin position="2"/>
        <end position="68"/>
    </location>
</feature>
<keyword evidence="1" id="KW-0812">Transmembrane</keyword>
<gene>
    <name evidence="3" type="ORF">S01H4_50562</name>
</gene>
<evidence type="ECO:0000256" key="1">
    <source>
        <dbReference type="SAM" id="Phobius"/>
    </source>
</evidence>
<feature type="transmembrane region" description="Helical" evidence="1">
    <location>
        <begin position="99"/>
        <end position="119"/>
    </location>
</feature>
<evidence type="ECO:0000259" key="2">
    <source>
        <dbReference type="Pfam" id="PF24038"/>
    </source>
</evidence>
<dbReference type="Pfam" id="PF24038">
    <property type="entry name" value="DUF7347"/>
    <property type="match status" value="1"/>
</dbReference>
<dbReference type="InterPro" id="IPR036390">
    <property type="entry name" value="WH_DNA-bd_sf"/>
</dbReference>
<organism evidence="3">
    <name type="scientific">marine sediment metagenome</name>
    <dbReference type="NCBI Taxonomy" id="412755"/>
    <lineage>
        <taxon>unclassified sequences</taxon>
        <taxon>metagenomes</taxon>
        <taxon>ecological metagenomes</taxon>
    </lineage>
</organism>
<accession>X1B9M3</accession>
<evidence type="ECO:0000313" key="3">
    <source>
        <dbReference type="EMBL" id="GAG92499.1"/>
    </source>
</evidence>
<dbReference type="InterPro" id="IPR055771">
    <property type="entry name" value="DUF7347"/>
</dbReference>
<feature type="transmembrane region" description="Helical" evidence="1">
    <location>
        <begin position="167"/>
        <end position="191"/>
    </location>
</feature>
<dbReference type="Gene3D" id="1.10.10.10">
    <property type="entry name" value="Winged helix-like DNA-binding domain superfamily/Winged helix DNA-binding domain"/>
    <property type="match status" value="1"/>
</dbReference>
<dbReference type="AlphaFoldDB" id="X1B9M3"/>
<dbReference type="InterPro" id="IPR036388">
    <property type="entry name" value="WH-like_DNA-bd_sf"/>
</dbReference>
<sequence length="192" mass="22140">QIFNLLKHPLRRGILKQLSKSPQAYSQILKNLNIPESSILNYHLREMDDLLIKKDVNGKYIVNEIGEICLQLIVKVKEKEDIHSFNKLQIVVEKLKSTIFLFQIVFLPLVVILALELYLLNIIDFGSILIMFTSGAIFSIVISTGVFKLNKEFESVSISKFEKKEKFGTFSVLFTICILTQTIVSLLFYYFN</sequence>
<proteinExistence type="predicted"/>
<dbReference type="SUPFAM" id="SSF46785">
    <property type="entry name" value="Winged helix' DNA-binding domain"/>
    <property type="match status" value="1"/>
</dbReference>
<dbReference type="EMBL" id="BART01028722">
    <property type="protein sequence ID" value="GAG92499.1"/>
    <property type="molecule type" value="Genomic_DNA"/>
</dbReference>
<feature type="non-terminal residue" evidence="3">
    <location>
        <position position="1"/>
    </location>
</feature>
<feature type="transmembrane region" description="Helical" evidence="1">
    <location>
        <begin position="125"/>
        <end position="147"/>
    </location>
</feature>
<dbReference type="InterPro" id="IPR011991">
    <property type="entry name" value="ArsR-like_HTH"/>
</dbReference>
<protein>
    <recommendedName>
        <fullName evidence="2">DUF7347 domain-containing protein</fullName>
    </recommendedName>
</protein>
<reference evidence="3" key="1">
    <citation type="journal article" date="2014" name="Front. Microbiol.">
        <title>High frequency of phylogenetically diverse reductive dehalogenase-homologous genes in deep subseafloor sedimentary metagenomes.</title>
        <authorList>
            <person name="Kawai M."/>
            <person name="Futagami T."/>
            <person name="Toyoda A."/>
            <person name="Takaki Y."/>
            <person name="Nishi S."/>
            <person name="Hori S."/>
            <person name="Arai W."/>
            <person name="Tsubouchi T."/>
            <person name="Morono Y."/>
            <person name="Uchiyama I."/>
            <person name="Ito T."/>
            <person name="Fujiyama A."/>
            <person name="Inagaki F."/>
            <person name="Takami H."/>
        </authorList>
    </citation>
    <scope>NUCLEOTIDE SEQUENCE</scope>
    <source>
        <strain evidence="3">Expedition CK06-06</strain>
    </source>
</reference>
<keyword evidence="1" id="KW-1133">Transmembrane helix</keyword>
<dbReference type="CDD" id="cd00090">
    <property type="entry name" value="HTH_ARSR"/>
    <property type="match status" value="1"/>
</dbReference>
<keyword evidence="1" id="KW-0472">Membrane</keyword>